<reference evidence="1 2" key="1">
    <citation type="submission" date="2019-01" db="EMBL/GenBank/DDBJ databases">
        <authorList>
            <person name="Brito A."/>
        </authorList>
    </citation>
    <scope>NUCLEOTIDE SEQUENCE [LARGE SCALE GENOMIC DNA]</scope>
    <source>
        <strain evidence="1">1</strain>
    </source>
</reference>
<evidence type="ECO:0000313" key="1">
    <source>
        <dbReference type="EMBL" id="VEP15848.1"/>
    </source>
</evidence>
<dbReference type="RefSeq" id="WP_144874700.1">
    <property type="nucleotide sequence ID" value="NZ_LR214115.1"/>
</dbReference>
<name>A0A563VWL5_9CYAN</name>
<dbReference type="Proteomes" id="UP000320055">
    <property type="component" value="Unassembled WGS sequence"/>
</dbReference>
<dbReference type="AlphaFoldDB" id="A0A563VWL5"/>
<sequence>MIYSTNKSTTKKTTLEKLILSISLVALLISTFTLFPLPAQAKRISGNVSVQGDLTQLYSQISQDILTIRNRSACVKAIQERAYSGVRQRRNVMVFNLSQNYGKNLKNATFKQFRCAGSIYGLWTFTSGRFINKGDGGYINWAFAGKFRRTGKDGKSVVFRPIRR</sequence>
<organism evidence="1 2">
    <name type="scientific">Hyella patelloides LEGE 07179</name>
    <dbReference type="NCBI Taxonomy" id="945734"/>
    <lineage>
        <taxon>Bacteria</taxon>
        <taxon>Bacillati</taxon>
        <taxon>Cyanobacteriota</taxon>
        <taxon>Cyanophyceae</taxon>
        <taxon>Pleurocapsales</taxon>
        <taxon>Hyellaceae</taxon>
        <taxon>Hyella</taxon>
    </lineage>
</organism>
<gene>
    <name evidence="1" type="primary">yvgO</name>
    <name evidence="1" type="ORF">H1P_3790005</name>
</gene>
<dbReference type="EMBL" id="CAACVJ010000311">
    <property type="protein sequence ID" value="VEP15848.1"/>
    <property type="molecule type" value="Genomic_DNA"/>
</dbReference>
<dbReference type="OrthoDB" id="5195614at2"/>
<protein>
    <submittedName>
        <fullName evidence="1">Stress response protein YvgO</fullName>
    </submittedName>
</protein>
<proteinExistence type="predicted"/>
<accession>A0A563VWL5</accession>
<evidence type="ECO:0000313" key="2">
    <source>
        <dbReference type="Proteomes" id="UP000320055"/>
    </source>
</evidence>
<keyword evidence="2" id="KW-1185">Reference proteome</keyword>